<protein>
    <submittedName>
        <fullName evidence="1">Uncharacterized protein</fullName>
    </submittedName>
</protein>
<name>A0A0E0D7P0_9ORYZ</name>
<proteinExistence type="predicted"/>
<dbReference type="EnsemblPlants" id="OMERI03G33410.1">
    <property type="protein sequence ID" value="OMERI03G33410.1"/>
    <property type="gene ID" value="OMERI03G33410"/>
</dbReference>
<organism evidence="1">
    <name type="scientific">Oryza meridionalis</name>
    <dbReference type="NCBI Taxonomy" id="40149"/>
    <lineage>
        <taxon>Eukaryota</taxon>
        <taxon>Viridiplantae</taxon>
        <taxon>Streptophyta</taxon>
        <taxon>Embryophyta</taxon>
        <taxon>Tracheophyta</taxon>
        <taxon>Spermatophyta</taxon>
        <taxon>Magnoliopsida</taxon>
        <taxon>Liliopsida</taxon>
        <taxon>Poales</taxon>
        <taxon>Poaceae</taxon>
        <taxon>BOP clade</taxon>
        <taxon>Oryzoideae</taxon>
        <taxon>Oryzeae</taxon>
        <taxon>Oryzinae</taxon>
        <taxon>Oryza</taxon>
    </lineage>
</organism>
<dbReference type="HOGENOM" id="CLU_2926579_0_0_1"/>
<dbReference type="Gramene" id="OMERI03G33410.1">
    <property type="protein sequence ID" value="OMERI03G33410.1"/>
    <property type="gene ID" value="OMERI03G33410"/>
</dbReference>
<accession>A0A0E0D7P0</accession>
<sequence length="61" mass="6431">MDPLQPCLETEGGRDIAALTSSKSWVTPQGRILVRDTAAATTFLQQNPHGSVLLRGVVLGG</sequence>
<dbReference type="AlphaFoldDB" id="A0A0E0D7P0"/>
<reference evidence="1" key="1">
    <citation type="submission" date="2015-04" db="UniProtKB">
        <authorList>
            <consortium name="EnsemblPlants"/>
        </authorList>
    </citation>
    <scope>IDENTIFICATION</scope>
</reference>
<reference evidence="1" key="2">
    <citation type="submission" date="2018-05" db="EMBL/GenBank/DDBJ databases">
        <title>OmerRS3 (Oryza meridionalis Reference Sequence Version 3).</title>
        <authorList>
            <person name="Zhang J."/>
            <person name="Kudrna D."/>
            <person name="Lee S."/>
            <person name="Talag J."/>
            <person name="Welchert J."/>
            <person name="Wing R.A."/>
        </authorList>
    </citation>
    <scope>NUCLEOTIDE SEQUENCE [LARGE SCALE GENOMIC DNA]</scope>
    <source>
        <strain evidence="1">cv. OR44</strain>
    </source>
</reference>
<dbReference type="Proteomes" id="UP000008021">
    <property type="component" value="Chromosome 3"/>
</dbReference>
<keyword evidence="2" id="KW-1185">Reference proteome</keyword>
<evidence type="ECO:0000313" key="2">
    <source>
        <dbReference type="Proteomes" id="UP000008021"/>
    </source>
</evidence>
<evidence type="ECO:0000313" key="1">
    <source>
        <dbReference type="EnsemblPlants" id="OMERI03G33410.1"/>
    </source>
</evidence>